<feature type="non-terminal residue" evidence="3">
    <location>
        <position position="215"/>
    </location>
</feature>
<accession>R0MJR2</accession>
<dbReference type="GO" id="GO:0016817">
    <property type="term" value="F:hydrolase activity, acting on acid anhydrides"/>
    <property type="evidence" value="ECO:0007669"/>
    <property type="project" value="InterPro"/>
</dbReference>
<dbReference type="AlphaFoldDB" id="R0MJR2"/>
<dbReference type="EMBL" id="KB908935">
    <property type="protein sequence ID" value="EOB14450.1"/>
    <property type="molecule type" value="Genomic_DNA"/>
</dbReference>
<protein>
    <recommendedName>
        <fullName evidence="2">DNA helicase E1 N-terminal Papillomavirus domain-containing protein</fullName>
    </recommendedName>
</protein>
<dbReference type="InterPro" id="IPR014000">
    <property type="entry name" value="PPV_DNA_helicase_E1_N"/>
</dbReference>
<evidence type="ECO:0000313" key="4">
    <source>
        <dbReference type="Proteomes" id="UP000016927"/>
    </source>
</evidence>
<gene>
    <name evidence="3" type="ORF">NBO_27g0007</name>
</gene>
<reference evidence="3 4" key="1">
    <citation type="journal article" date="2013" name="BMC Genomics">
        <title>Comparative genomics of parasitic silkworm microsporidia reveal an association between genome expansion and host adaptation.</title>
        <authorList>
            <person name="Pan G."/>
            <person name="Xu J."/>
            <person name="Li T."/>
            <person name="Xia Q."/>
            <person name="Liu S.L."/>
            <person name="Zhang G."/>
            <person name="Li S."/>
            <person name="Li C."/>
            <person name="Liu H."/>
            <person name="Yang L."/>
            <person name="Liu T."/>
            <person name="Zhang X."/>
            <person name="Wu Z."/>
            <person name="Fan W."/>
            <person name="Dang X."/>
            <person name="Xiang H."/>
            <person name="Tao M."/>
            <person name="Li Y."/>
            <person name="Hu J."/>
            <person name="Li Z."/>
            <person name="Lin L."/>
            <person name="Luo J."/>
            <person name="Geng L."/>
            <person name="Wang L."/>
            <person name="Long M."/>
            <person name="Wan Y."/>
            <person name="He N."/>
            <person name="Zhang Z."/>
            <person name="Lu C."/>
            <person name="Keeling P.J."/>
            <person name="Wang J."/>
            <person name="Xiang Z."/>
            <person name="Zhou Z."/>
        </authorList>
    </citation>
    <scope>NUCLEOTIDE SEQUENCE [LARGE SCALE GENOMIC DNA]</scope>
    <source>
        <strain evidence="4">CQ1 / CVCC 102059</strain>
    </source>
</reference>
<evidence type="ECO:0000259" key="2">
    <source>
        <dbReference type="Pfam" id="PF00524"/>
    </source>
</evidence>
<dbReference type="OrthoDB" id="10472335at2759"/>
<feature type="compositionally biased region" description="Acidic residues" evidence="1">
    <location>
        <begin position="109"/>
        <end position="120"/>
    </location>
</feature>
<evidence type="ECO:0000256" key="1">
    <source>
        <dbReference type="SAM" id="MobiDB-lite"/>
    </source>
</evidence>
<feature type="region of interest" description="Disordered" evidence="1">
    <location>
        <begin position="109"/>
        <end position="141"/>
    </location>
</feature>
<feature type="domain" description="DNA helicase E1 N-terminal Papillomavirus" evidence="2">
    <location>
        <begin position="92"/>
        <end position="170"/>
    </location>
</feature>
<dbReference type="Proteomes" id="UP000016927">
    <property type="component" value="Unassembled WGS sequence"/>
</dbReference>
<dbReference type="HOGENOM" id="CLU_1283586_0_0_1"/>
<sequence length="215" mass="25373">MSLDKDVAKFISDIPIPKVSRRTYTTEEAMAIYKENYRDRIFEELKLKHVQKKIRNKILNRKNSFLDDKHSDQDDEYEKVYKDQDEKVFNKNNTNKALKFLDLEAEQSGEESEAFEDDGSDISSIVDDQQEDENTAASLYADQKQKNDLEILKKLVGKFKQKNKKKSVKNFEQFEIDDSSSEGEIFSEMPFEEIEIPKEQIKLEFVKEEDFKEIK</sequence>
<evidence type="ECO:0000313" key="3">
    <source>
        <dbReference type="EMBL" id="EOB14450.1"/>
    </source>
</evidence>
<name>R0MJR2_NOSB1</name>
<dbReference type="OMA" id="YKENYRD"/>
<dbReference type="Pfam" id="PF00524">
    <property type="entry name" value="PPV_E1_N"/>
    <property type="match status" value="1"/>
</dbReference>
<dbReference type="VEuPathDB" id="MicrosporidiaDB:NBO_27g0007"/>
<proteinExistence type="predicted"/>
<organism evidence="3 4">
    <name type="scientific">Nosema bombycis (strain CQ1 / CVCC 102059)</name>
    <name type="common">Microsporidian parasite</name>
    <name type="synonym">Pebrine of silkworm</name>
    <dbReference type="NCBI Taxonomy" id="578461"/>
    <lineage>
        <taxon>Eukaryota</taxon>
        <taxon>Fungi</taxon>
        <taxon>Fungi incertae sedis</taxon>
        <taxon>Microsporidia</taxon>
        <taxon>Nosematidae</taxon>
        <taxon>Nosema</taxon>
    </lineage>
</organism>
<keyword evidence="4" id="KW-1185">Reference proteome</keyword>